<dbReference type="InterPro" id="IPR013083">
    <property type="entry name" value="Znf_RING/FYVE/PHD"/>
</dbReference>
<dbReference type="PROSITE" id="PS50090">
    <property type="entry name" value="MYB_LIKE"/>
    <property type="match status" value="1"/>
</dbReference>
<dbReference type="GO" id="GO:0008270">
    <property type="term" value="F:zinc ion binding"/>
    <property type="evidence" value="ECO:0007669"/>
    <property type="project" value="UniProtKB-KW"/>
</dbReference>
<evidence type="ECO:0000256" key="4">
    <source>
        <dbReference type="ARBA" id="ARBA00022833"/>
    </source>
</evidence>
<evidence type="ECO:0000256" key="1">
    <source>
        <dbReference type="ARBA" id="ARBA00004123"/>
    </source>
</evidence>
<dbReference type="EMBL" id="GILB01003701">
    <property type="protein sequence ID" value="NUU84034.1"/>
    <property type="molecule type" value="Transcribed_RNA"/>
</dbReference>
<feature type="region of interest" description="Disordered" evidence="6">
    <location>
        <begin position="148"/>
        <end position="167"/>
    </location>
</feature>
<name>A0A6M2EG17_9ROSI</name>
<keyword evidence="3" id="KW-0863">Zinc-finger</keyword>
<evidence type="ECO:0000256" key="2">
    <source>
        <dbReference type="ARBA" id="ARBA00022723"/>
    </source>
</evidence>
<reference evidence="9" key="1">
    <citation type="submission" date="2020-03" db="EMBL/GenBank/DDBJ databases">
        <authorList>
            <person name="Zhang R."/>
        </authorList>
    </citation>
    <scope>NUCLEOTIDE SEQUENCE</scope>
</reference>
<dbReference type="Gene3D" id="1.10.10.60">
    <property type="entry name" value="Homeodomain-like"/>
    <property type="match status" value="1"/>
</dbReference>
<dbReference type="InterPro" id="IPR001005">
    <property type="entry name" value="SANT/Myb"/>
</dbReference>
<feature type="region of interest" description="Disordered" evidence="6">
    <location>
        <begin position="1"/>
        <end position="58"/>
    </location>
</feature>
<feature type="domain" description="Myb-like" evidence="7">
    <location>
        <begin position="417"/>
        <end position="478"/>
    </location>
</feature>
<keyword evidence="5" id="KW-0539">Nucleus</keyword>
<organism evidence="9">
    <name type="scientific">Populus davidiana</name>
    <dbReference type="NCBI Taxonomy" id="266767"/>
    <lineage>
        <taxon>Eukaryota</taxon>
        <taxon>Viridiplantae</taxon>
        <taxon>Streptophyta</taxon>
        <taxon>Embryophyta</taxon>
        <taxon>Tracheophyta</taxon>
        <taxon>Spermatophyta</taxon>
        <taxon>Magnoliopsida</taxon>
        <taxon>eudicotyledons</taxon>
        <taxon>Gunneridae</taxon>
        <taxon>Pentapetalae</taxon>
        <taxon>rosids</taxon>
        <taxon>fabids</taxon>
        <taxon>Malpighiales</taxon>
        <taxon>Salicaceae</taxon>
        <taxon>Saliceae</taxon>
        <taxon>Populus</taxon>
    </lineage>
</organism>
<dbReference type="InterPro" id="IPR011011">
    <property type="entry name" value="Znf_FYVE_PHD"/>
</dbReference>
<evidence type="ECO:0000256" key="5">
    <source>
        <dbReference type="ARBA" id="ARBA00023242"/>
    </source>
</evidence>
<comment type="subcellular location">
    <subcellularLocation>
        <location evidence="1">Nucleus</location>
    </subcellularLocation>
</comment>
<dbReference type="PROSITE" id="PS51294">
    <property type="entry name" value="HTH_MYB"/>
    <property type="match status" value="1"/>
</dbReference>
<feature type="domain" description="HTH myb-type" evidence="8">
    <location>
        <begin position="417"/>
        <end position="479"/>
    </location>
</feature>
<dbReference type="PANTHER" id="PTHR47863">
    <property type="entry name" value="RING/FYVE/PHD ZINC FINGER SUPERFAMILY PROTEIN"/>
    <property type="match status" value="1"/>
</dbReference>
<dbReference type="PANTHER" id="PTHR47863:SF5">
    <property type="entry name" value="HOMEODOMAIN-LIKE PROTEIN WITH RING_FYVE_PHD-TYPE ZINC FINGER DOMAIN-CONTAINING PROTEIN-RELATED"/>
    <property type="match status" value="1"/>
</dbReference>
<dbReference type="InterPro" id="IPR009057">
    <property type="entry name" value="Homeodomain-like_sf"/>
</dbReference>
<sequence length="479" mass="53659">MRSKYGGGQRRISKSPQKPPSSSTLRPFPQLSPDEANSDEDDANLSEKSSRSDDDVGNSGDWMEVDACLSCNKRGKSKLLVCCVIGCPVSIHEKCANFKLAFDDSGRFCCPYCSYKREVGRAKELFRKAMLAKKALLGFIDPEMVGGEATGGKEKRNGGERAEVDGAEHRDALVEDGGDGLKVSDCDRCEVMVDDEMDGALPGAVDGSDNGHKSQEEKIPGIESLEDSISNEIRDERNISETREFETLEGEEGKQEREKDGRILEGGERAESSKDHYVEKEQKQMQRDGCDEEEQEEQEEKHQDGCDDKEQGQCVGEEQVHHDAREANSGGRVAAPKAHVSDPDTGKSALLRRRVKHIGKKKIAESLDAKLSKEAPPQPHTIDEKEAKIQKKKVILSKEPRQRLESPKISSNLYLRNEKRQRLNWTADEEDTLKEGVEKFAIPGNKNTPWRKILEFGHRVFDSTRTPTDLKDKWRNMTK</sequence>
<dbReference type="CDD" id="cd11660">
    <property type="entry name" value="SANT_TRF"/>
    <property type="match status" value="1"/>
</dbReference>
<dbReference type="InterPro" id="IPR001965">
    <property type="entry name" value="Znf_PHD"/>
</dbReference>
<dbReference type="AlphaFoldDB" id="A0A6M2EG17"/>
<dbReference type="InterPro" id="IPR017930">
    <property type="entry name" value="Myb_dom"/>
</dbReference>
<proteinExistence type="predicted"/>
<dbReference type="SMART" id="SM00249">
    <property type="entry name" value="PHD"/>
    <property type="match status" value="1"/>
</dbReference>
<feature type="compositionally biased region" description="Basic and acidic residues" evidence="6">
    <location>
        <begin position="299"/>
        <end position="311"/>
    </location>
</feature>
<protein>
    <submittedName>
        <fullName evidence="9">Uncharacterized protein</fullName>
    </submittedName>
</protein>
<evidence type="ECO:0000256" key="3">
    <source>
        <dbReference type="ARBA" id="ARBA00022771"/>
    </source>
</evidence>
<dbReference type="Gene3D" id="3.30.40.10">
    <property type="entry name" value="Zinc/RING finger domain, C3HC4 (zinc finger)"/>
    <property type="match status" value="1"/>
</dbReference>
<dbReference type="SUPFAM" id="SSF57903">
    <property type="entry name" value="FYVE/PHD zinc finger"/>
    <property type="match status" value="1"/>
</dbReference>
<feature type="compositionally biased region" description="Low complexity" evidence="6">
    <location>
        <begin position="14"/>
        <end position="23"/>
    </location>
</feature>
<accession>A0A6M2EG17</accession>
<dbReference type="SUPFAM" id="SSF46689">
    <property type="entry name" value="Homeodomain-like"/>
    <property type="match status" value="1"/>
</dbReference>
<dbReference type="Pfam" id="PF00249">
    <property type="entry name" value="Myb_DNA-binding"/>
    <property type="match status" value="1"/>
</dbReference>
<evidence type="ECO:0000259" key="7">
    <source>
        <dbReference type="PROSITE" id="PS50090"/>
    </source>
</evidence>
<keyword evidence="2" id="KW-0479">Metal-binding</keyword>
<feature type="compositionally biased region" description="Basic and acidic residues" evidence="6">
    <location>
        <begin position="209"/>
        <end position="220"/>
    </location>
</feature>
<keyword evidence="4" id="KW-0862">Zinc</keyword>
<evidence type="ECO:0000313" key="9">
    <source>
        <dbReference type="EMBL" id="NUU84034.1"/>
    </source>
</evidence>
<evidence type="ECO:0000256" key="6">
    <source>
        <dbReference type="SAM" id="MobiDB-lite"/>
    </source>
</evidence>
<evidence type="ECO:0000259" key="8">
    <source>
        <dbReference type="PROSITE" id="PS51294"/>
    </source>
</evidence>
<feature type="compositionally biased region" description="Basic and acidic residues" evidence="6">
    <location>
        <begin position="232"/>
        <end position="289"/>
    </location>
</feature>
<dbReference type="GO" id="GO:0005634">
    <property type="term" value="C:nucleus"/>
    <property type="evidence" value="ECO:0007669"/>
    <property type="project" value="UniProtKB-SubCell"/>
</dbReference>
<feature type="region of interest" description="Disordered" evidence="6">
    <location>
        <begin position="198"/>
        <end position="349"/>
    </location>
</feature>
<feature type="compositionally biased region" description="Basic and acidic residues" evidence="6">
    <location>
        <begin position="151"/>
        <end position="167"/>
    </location>
</feature>